<evidence type="ECO:0000256" key="1">
    <source>
        <dbReference type="SAM" id="Phobius"/>
    </source>
</evidence>
<evidence type="ECO:0000313" key="3">
    <source>
        <dbReference type="Proteomes" id="UP001443914"/>
    </source>
</evidence>
<dbReference type="Pfam" id="PF03140">
    <property type="entry name" value="DUF247"/>
    <property type="match status" value="1"/>
</dbReference>
<organism evidence="2 3">
    <name type="scientific">Saponaria officinalis</name>
    <name type="common">Common soapwort</name>
    <name type="synonym">Lychnis saponaria</name>
    <dbReference type="NCBI Taxonomy" id="3572"/>
    <lineage>
        <taxon>Eukaryota</taxon>
        <taxon>Viridiplantae</taxon>
        <taxon>Streptophyta</taxon>
        <taxon>Embryophyta</taxon>
        <taxon>Tracheophyta</taxon>
        <taxon>Spermatophyta</taxon>
        <taxon>Magnoliopsida</taxon>
        <taxon>eudicotyledons</taxon>
        <taxon>Gunneridae</taxon>
        <taxon>Pentapetalae</taxon>
        <taxon>Caryophyllales</taxon>
        <taxon>Caryophyllaceae</taxon>
        <taxon>Caryophylleae</taxon>
        <taxon>Saponaria</taxon>
    </lineage>
</organism>
<dbReference type="Proteomes" id="UP001443914">
    <property type="component" value="Unassembled WGS sequence"/>
</dbReference>
<feature type="transmembrane region" description="Helical" evidence="1">
    <location>
        <begin position="340"/>
        <end position="367"/>
    </location>
</feature>
<dbReference type="PANTHER" id="PTHR31170:SF25">
    <property type="entry name" value="BNAA09G04570D PROTEIN"/>
    <property type="match status" value="1"/>
</dbReference>
<proteinExistence type="predicted"/>
<sequence>MSDVRAGCRYQFYFDLDLLMTRVRRFIWAVFGCSPKVVKCNDSEVPLVFHPRMIDDILLDMVMLENQIPLFVLDTLLRLGCMVAGYPDEEPKEHAVSLVLNLFNSEWLTGAQLSAIELNELKSSLQSTECFHVLDVFRRSLLHHGPQHNPSYPNKSLWRLCDKLIPECLKKGYQTNQDRKKTRGDGQVIYRVTELREAGVKFRKRNTSLFWDIKFKNGVLEIPSIWIHDGTVSILLNLAAFERCHLEISDAVVASYAIFMECLIKSSEDVSYLHRHGIIQHLLGHDDEVVDMLKCVSREMLVDANGGHYARLTEEVNTYCDQRWNRWRASFLHRYFRNPWAITSLVAAVLLLALTALQTFYTVYSFYKQKPK</sequence>
<gene>
    <name evidence="2" type="ORF">RND81_04G102000</name>
</gene>
<name>A0AAW1LKJ8_SAPOF</name>
<dbReference type="AlphaFoldDB" id="A0AAW1LKJ8"/>
<protein>
    <submittedName>
        <fullName evidence="2">Uncharacterized protein</fullName>
    </submittedName>
</protein>
<keyword evidence="1" id="KW-1133">Transmembrane helix</keyword>
<comment type="caution">
    <text evidence="2">The sequence shown here is derived from an EMBL/GenBank/DDBJ whole genome shotgun (WGS) entry which is preliminary data.</text>
</comment>
<keyword evidence="1" id="KW-0472">Membrane</keyword>
<accession>A0AAW1LKJ8</accession>
<reference evidence="2" key="1">
    <citation type="submission" date="2024-03" db="EMBL/GenBank/DDBJ databases">
        <title>WGS assembly of Saponaria officinalis var. Norfolk2.</title>
        <authorList>
            <person name="Jenkins J."/>
            <person name="Shu S."/>
            <person name="Grimwood J."/>
            <person name="Barry K."/>
            <person name="Goodstein D."/>
            <person name="Schmutz J."/>
            <person name="Leebens-Mack J."/>
            <person name="Osbourn A."/>
        </authorList>
    </citation>
    <scope>NUCLEOTIDE SEQUENCE [LARGE SCALE GENOMIC DNA]</scope>
    <source>
        <strain evidence="2">JIC</strain>
    </source>
</reference>
<evidence type="ECO:0000313" key="2">
    <source>
        <dbReference type="EMBL" id="KAK9733936.1"/>
    </source>
</evidence>
<keyword evidence="3" id="KW-1185">Reference proteome</keyword>
<dbReference type="InterPro" id="IPR004158">
    <property type="entry name" value="DUF247_pln"/>
</dbReference>
<dbReference type="EMBL" id="JBDFQZ010000004">
    <property type="protein sequence ID" value="KAK9733936.1"/>
    <property type="molecule type" value="Genomic_DNA"/>
</dbReference>
<keyword evidence="1" id="KW-0812">Transmembrane</keyword>
<dbReference type="PANTHER" id="PTHR31170">
    <property type="entry name" value="BNAC04G53230D PROTEIN"/>
    <property type="match status" value="1"/>
</dbReference>